<accession>A0AA40BZX1</accession>
<dbReference type="AlphaFoldDB" id="A0AA40BZX1"/>
<evidence type="ECO:0000313" key="3">
    <source>
        <dbReference type="EMBL" id="KAK0620211.1"/>
    </source>
</evidence>
<proteinExistence type="predicted"/>
<sequence>MSLPADAKTLLTSLKTVAENGSFQTFVDKALKLDTEIVELMGSKRVQDRQLQDAENKLKDAEERLKEREEQLSVSQATLKKKEEKISALQGQLRAQQKNNEDSLRSTKTALEAKSQKLSDLESYSLELKPVIPEDVESRFESLFQQAFELAKKSLDVDLGAESARWNGLRHHKAVKDKICFPSTDTPIAKMMRTAAFLAVLSSELSEHIFLSTYILEEAGELQGFLTSLAEREPELESHLRSVLLKAHLDEDKQSMAGSRTETAVKNVFECVEGLFLHRPQRESFRSDLEAICKQACDLWQYIQTLDDSITPNDGLFMLKLKILDFSSPPQLARNSKAPPNGGTSTQGPKTKLSTNDPQLVPERVVWPSLVTEEASLTHGYALSEDQVKKGKDEEKAEMARWSRREARRKSRATSMTENETETDSKRPFLSQKGGDGQKGA</sequence>
<feature type="compositionally biased region" description="Basic and acidic residues" evidence="2">
    <location>
        <begin position="386"/>
        <end position="405"/>
    </location>
</feature>
<dbReference type="Proteomes" id="UP001175000">
    <property type="component" value="Unassembled WGS sequence"/>
</dbReference>
<protein>
    <submittedName>
        <fullName evidence="3">Uncharacterized protein</fullName>
    </submittedName>
</protein>
<feature type="coiled-coil region" evidence="1">
    <location>
        <begin position="44"/>
        <end position="99"/>
    </location>
</feature>
<dbReference type="EMBL" id="JAULSU010000004">
    <property type="protein sequence ID" value="KAK0620211.1"/>
    <property type="molecule type" value="Genomic_DNA"/>
</dbReference>
<organism evidence="3 4">
    <name type="scientific">Immersiella caudata</name>
    <dbReference type="NCBI Taxonomy" id="314043"/>
    <lineage>
        <taxon>Eukaryota</taxon>
        <taxon>Fungi</taxon>
        <taxon>Dikarya</taxon>
        <taxon>Ascomycota</taxon>
        <taxon>Pezizomycotina</taxon>
        <taxon>Sordariomycetes</taxon>
        <taxon>Sordariomycetidae</taxon>
        <taxon>Sordariales</taxon>
        <taxon>Lasiosphaeriaceae</taxon>
        <taxon>Immersiella</taxon>
    </lineage>
</organism>
<reference evidence="3" key="1">
    <citation type="submission" date="2023-06" db="EMBL/GenBank/DDBJ databases">
        <title>Genome-scale phylogeny and comparative genomics of the fungal order Sordariales.</title>
        <authorList>
            <consortium name="Lawrence Berkeley National Laboratory"/>
            <person name="Hensen N."/>
            <person name="Bonometti L."/>
            <person name="Westerberg I."/>
            <person name="Brannstrom I.O."/>
            <person name="Guillou S."/>
            <person name="Cros-Aarteil S."/>
            <person name="Calhoun S."/>
            <person name="Haridas S."/>
            <person name="Kuo A."/>
            <person name="Mondo S."/>
            <person name="Pangilinan J."/>
            <person name="Riley R."/>
            <person name="Labutti K."/>
            <person name="Andreopoulos B."/>
            <person name="Lipzen A."/>
            <person name="Chen C."/>
            <person name="Yanf M."/>
            <person name="Daum C."/>
            <person name="Ng V."/>
            <person name="Clum A."/>
            <person name="Steindorff A."/>
            <person name="Ohm R."/>
            <person name="Martin F."/>
            <person name="Silar P."/>
            <person name="Natvig D."/>
            <person name="Lalanne C."/>
            <person name="Gautier V."/>
            <person name="Ament-Velasquez S.L."/>
            <person name="Kruys A."/>
            <person name="Hutchinson M.I."/>
            <person name="Powell A.J."/>
            <person name="Barry K."/>
            <person name="Miller A.N."/>
            <person name="Grigoriev I.V."/>
            <person name="Debuchy R."/>
            <person name="Gladieux P."/>
            <person name="Thoren M.H."/>
            <person name="Johannesson H."/>
        </authorList>
    </citation>
    <scope>NUCLEOTIDE SEQUENCE</scope>
    <source>
        <strain evidence="3">CBS 606.72</strain>
    </source>
</reference>
<keyword evidence="1" id="KW-0175">Coiled coil</keyword>
<comment type="caution">
    <text evidence="3">The sequence shown here is derived from an EMBL/GenBank/DDBJ whole genome shotgun (WGS) entry which is preliminary data.</text>
</comment>
<feature type="compositionally biased region" description="Polar residues" evidence="2">
    <location>
        <begin position="342"/>
        <end position="358"/>
    </location>
</feature>
<evidence type="ECO:0000313" key="4">
    <source>
        <dbReference type="Proteomes" id="UP001175000"/>
    </source>
</evidence>
<keyword evidence="4" id="KW-1185">Reference proteome</keyword>
<evidence type="ECO:0000256" key="2">
    <source>
        <dbReference type="SAM" id="MobiDB-lite"/>
    </source>
</evidence>
<gene>
    <name evidence="3" type="ORF">B0T14DRAFT_496789</name>
</gene>
<feature type="region of interest" description="Disordered" evidence="2">
    <location>
        <begin position="330"/>
        <end position="359"/>
    </location>
</feature>
<name>A0AA40BZX1_9PEZI</name>
<evidence type="ECO:0000256" key="1">
    <source>
        <dbReference type="SAM" id="Coils"/>
    </source>
</evidence>
<feature type="region of interest" description="Disordered" evidence="2">
    <location>
        <begin position="386"/>
        <end position="441"/>
    </location>
</feature>